<dbReference type="Proteomes" id="UP000017052">
    <property type="component" value="Unassembled WGS sequence"/>
</dbReference>
<reference evidence="1" key="1">
    <citation type="submission" date="2013-08" db="EMBL/GenBank/DDBJ databases">
        <authorList>
            <person name="Durkin A.S."/>
            <person name="Haft D.R."/>
            <person name="McCorrison J."/>
            <person name="Torralba M."/>
            <person name="Gillis M."/>
            <person name="Haft D.H."/>
            <person name="Methe B."/>
            <person name="Sutton G."/>
            <person name="Nelson K.E."/>
        </authorList>
    </citation>
    <scope>NUCLEOTIDE SEQUENCE [LARGE SCALE GENOMIC DNA]</scope>
    <source>
        <strain evidence="1">F0233</strain>
    </source>
</reference>
<dbReference type="AlphaFoldDB" id="U2RPW2"/>
<proteinExistence type="predicted"/>
<organism evidence="1 2">
    <name type="scientific">Propionibacterium acidifaciens F0233</name>
    <dbReference type="NCBI Taxonomy" id="553198"/>
    <lineage>
        <taxon>Bacteria</taxon>
        <taxon>Bacillati</taxon>
        <taxon>Actinomycetota</taxon>
        <taxon>Actinomycetes</taxon>
        <taxon>Propionibacteriales</taxon>
        <taxon>Propionibacteriaceae</taxon>
        <taxon>Propionibacterium</taxon>
    </lineage>
</organism>
<evidence type="ECO:0000313" key="1">
    <source>
        <dbReference type="EMBL" id="ERK55583.1"/>
    </source>
</evidence>
<dbReference type="EMBL" id="ACVN02000182">
    <property type="protein sequence ID" value="ERK55583.1"/>
    <property type="molecule type" value="Genomic_DNA"/>
</dbReference>
<gene>
    <name evidence="1" type="ORF">HMPREF0682_0533</name>
</gene>
<sequence length="40" mass="4568">MRIIDRDHWSEVGFSDSGECLVQAVWLLRLHSVSISLGVR</sequence>
<protein>
    <submittedName>
        <fullName evidence="1">Uncharacterized protein</fullName>
    </submittedName>
</protein>
<evidence type="ECO:0000313" key="2">
    <source>
        <dbReference type="Proteomes" id="UP000017052"/>
    </source>
</evidence>
<accession>U2RPW2</accession>
<comment type="caution">
    <text evidence="1">The sequence shown here is derived from an EMBL/GenBank/DDBJ whole genome shotgun (WGS) entry which is preliminary data.</text>
</comment>
<name>U2RPW2_9ACTN</name>
<keyword evidence="2" id="KW-1185">Reference proteome</keyword>